<dbReference type="AlphaFoldDB" id="Q47JS3"/>
<comment type="subcellular location">
    <subcellularLocation>
        <location evidence="2 19">Cell membrane</location>
        <topology evidence="2 19">Multi-pass membrane protein</topology>
    </subcellularLocation>
</comment>
<keyword evidence="9 19" id="KW-0808">Transferase</keyword>
<dbReference type="KEGG" id="dar:Daro_0149"/>
<feature type="transmembrane region" description="Helical" evidence="19">
    <location>
        <begin position="38"/>
        <end position="61"/>
    </location>
</feature>
<keyword evidence="13 19" id="KW-0472">Membrane</keyword>
<evidence type="ECO:0000256" key="19">
    <source>
        <dbReference type="HAMAP-Rule" id="MF_00719"/>
    </source>
</evidence>
<keyword evidence="12 19" id="KW-1133">Transmembrane helix</keyword>
<dbReference type="HAMAP" id="MF_00719">
    <property type="entry name" value="CobS"/>
    <property type="match status" value="1"/>
</dbReference>
<comment type="pathway">
    <text evidence="3 19">Cofactor biosynthesis; adenosylcobalamin biosynthesis; adenosylcobalamin from cob(II)yrinate a,c-diamide: step 7/7.</text>
</comment>
<dbReference type="GO" id="GO:0008818">
    <property type="term" value="F:cobalamin 5'-phosphate synthase activity"/>
    <property type="evidence" value="ECO:0007669"/>
    <property type="project" value="UniProtKB-UniRule"/>
</dbReference>
<evidence type="ECO:0000256" key="7">
    <source>
        <dbReference type="ARBA" id="ARBA00022475"/>
    </source>
</evidence>
<evidence type="ECO:0000256" key="3">
    <source>
        <dbReference type="ARBA" id="ARBA00004663"/>
    </source>
</evidence>
<evidence type="ECO:0000256" key="5">
    <source>
        <dbReference type="ARBA" id="ARBA00013200"/>
    </source>
</evidence>
<comment type="catalytic activity">
    <reaction evidence="17 19">
        <text>alpha-ribazole + adenosylcob(III)inamide-GDP = adenosylcob(III)alamin + GMP + H(+)</text>
        <dbReference type="Rhea" id="RHEA:16049"/>
        <dbReference type="ChEBI" id="CHEBI:10329"/>
        <dbReference type="ChEBI" id="CHEBI:15378"/>
        <dbReference type="ChEBI" id="CHEBI:18408"/>
        <dbReference type="ChEBI" id="CHEBI:58115"/>
        <dbReference type="ChEBI" id="CHEBI:60487"/>
        <dbReference type="EC" id="2.7.8.26"/>
    </reaction>
</comment>
<evidence type="ECO:0000256" key="1">
    <source>
        <dbReference type="ARBA" id="ARBA00001946"/>
    </source>
</evidence>
<dbReference type="InterPro" id="IPR003805">
    <property type="entry name" value="CobS"/>
</dbReference>
<keyword evidence="7 19" id="KW-1003">Cell membrane</keyword>
<keyword evidence="10 19" id="KW-0812">Transmembrane</keyword>
<evidence type="ECO:0000256" key="14">
    <source>
        <dbReference type="ARBA" id="ARBA00025228"/>
    </source>
</evidence>
<dbReference type="STRING" id="159087.Daro_0149"/>
<organism evidence="20">
    <name type="scientific">Dechloromonas aromatica (strain RCB)</name>
    <dbReference type="NCBI Taxonomy" id="159087"/>
    <lineage>
        <taxon>Bacteria</taxon>
        <taxon>Pseudomonadati</taxon>
        <taxon>Pseudomonadota</taxon>
        <taxon>Betaproteobacteria</taxon>
        <taxon>Rhodocyclales</taxon>
        <taxon>Azonexaceae</taxon>
        <taxon>Dechloromonas</taxon>
    </lineage>
</organism>
<keyword evidence="8 19" id="KW-0169">Cobalamin biosynthesis</keyword>
<dbReference type="eggNOG" id="COG0368">
    <property type="taxonomic scope" value="Bacteria"/>
</dbReference>
<gene>
    <name evidence="19" type="primary">cobS</name>
    <name evidence="20" type="ordered locus">Daro_0149</name>
</gene>
<evidence type="ECO:0000256" key="15">
    <source>
        <dbReference type="ARBA" id="ARBA00032605"/>
    </source>
</evidence>
<feature type="transmembrane region" description="Helical" evidence="19">
    <location>
        <begin position="174"/>
        <end position="192"/>
    </location>
</feature>
<reference evidence="20" key="1">
    <citation type="submission" date="2005-08" db="EMBL/GenBank/DDBJ databases">
        <title>Complete sequence of Dechloromonas aromatica RCB.</title>
        <authorList>
            <person name="Salinero K.K."/>
            <person name="Copeland A."/>
            <person name="Lucas S."/>
            <person name="Lapidus A."/>
            <person name="Barry K."/>
            <person name="Detter J.C."/>
            <person name="Glavina T."/>
            <person name="Hammon N."/>
            <person name="Israni S."/>
            <person name="Pitluck S."/>
            <person name="Di Bartolo G."/>
            <person name="Trong S."/>
            <person name="Schmutz J."/>
            <person name="Larimer F."/>
            <person name="Land M."/>
            <person name="Ivanova N."/>
            <person name="Richardson P."/>
        </authorList>
    </citation>
    <scope>NUCLEOTIDE SEQUENCE</scope>
    <source>
        <strain evidence="20">RCB</strain>
    </source>
</reference>
<evidence type="ECO:0000256" key="2">
    <source>
        <dbReference type="ARBA" id="ARBA00004651"/>
    </source>
</evidence>
<dbReference type="GO" id="GO:0005886">
    <property type="term" value="C:plasma membrane"/>
    <property type="evidence" value="ECO:0007669"/>
    <property type="project" value="UniProtKB-SubCell"/>
</dbReference>
<evidence type="ECO:0000256" key="11">
    <source>
        <dbReference type="ARBA" id="ARBA00022842"/>
    </source>
</evidence>
<name>Q47JS3_DECAR</name>
<dbReference type="EC" id="2.7.8.26" evidence="5 19"/>
<evidence type="ECO:0000256" key="12">
    <source>
        <dbReference type="ARBA" id="ARBA00022989"/>
    </source>
</evidence>
<comment type="similarity">
    <text evidence="4 19">Belongs to the CobS family.</text>
</comment>
<evidence type="ECO:0000256" key="6">
    <source>
        <dbReference type="ARBA" id="ARBA00015850"/>
    </source>
</evidence>
<dbReference type="Pfam" id="PF02654">
    <property type="entry name" value="CobS"/>
    <property type="match status" value="1"/>
</dbReference>
<evidence type="ECO:0000256" key="16">
    <source>
        <dbReference type="ARBA" id="ARBA00032853"/>
    </source>
</evidence>
<dbReference type="UniPathway" id="UPA00148">
    <property type="reaction ID" value="UER00238"/>
</dbReference>
<evidence type="ECO:0000256" key="9">
    <source>
        <dbReference type="ARBA" id="ARBA00022679"/>
    </source>
</evidence>
<dbReference type="PANTHER" id="PTHR34148:SF1">
    <property type="entry name" value="ADENOSYLCOBINAMIDE-GDP RIBAZOLETRANSFERASE"/>
    <property type="match status" value="1"/>
</dbReference>
<protein>
    <recommendedName>
        <fullName evidence="6 19">Adenosylcobinamide-GDP ribazoletransferase</fullName>
        <ecNumber evidence="5 19">2.7.8.26</ecNumber>
    </recommendedName>
    <alternativeName>
        <fullName evidence="16 19">Cobalamin synthase</fullName>
    </alternativeName>
    <alternativeName>
        <fullName evidence="15 19">Cobalamin-5'-phosphate synthase</fullName>
    </alternativeName>
</protein>
<comment type="function">
    <text evidence="14 19">Joins adenosylcobinamide-GDP and alpha-ribazole to generate adenosylcobalamin (Ado-cobalamin). Also synthesizes adenosylcobalamin 5'-phosphate from adenosylcobinamide-GDP and alpha-ribazole 5'-phosphate.</text>
</comment>
<sequence length="256" mass="27498">MIRRELEYFFGAIRFFTRLPVPGWVGHSAEALNHSARYFPAVGLLVGGIGALVYWLALYLWPQPVAVLLSMAATIYATGAFHEDGLSDTVDGLGGGWEKARILDIMKDSRVGSYGVVAMVLALLGKFVLLSSLAPALVPFALLAGHAVSRFCATVLLATMDYVRDDQLSKAKPLANRMSAGAIVVALCFAVAPLLALPWFKAAAGLALAALATLWLARKFQRWLGGYTGDCLGATQQFAEIVFYLGLMANLFAQNP</sequence>
<dbReference type="NCBIfam" id="NF001277">
    <property type="entry name" value="PRK00235.1-3"/>
    <property type="match status" value="1"/>
</dbReference>
<accession>Q47JS3</accession>
<feature type="transmembrane region" description="Helical" evidence="19">
    <location>
        <begin position="140"/>
        <end position="162"/>
    </location>
</feature>
<evidence type="ECO:0000256" key="4">
    <source>
        <dbReference type="ARBA" id="ARBA00010561"/>
    </source>
</evidence>
<dbReference type="NCBIfam" id="TIGR00317">
    <property type="entry name" value="cobS"/>
    <property type="match status" value="1"/>
</dbReference>
<dbReference type="GO" id="GO:0051073">
    <property type="term" value="F:adenosylcobinamide-GDP ribazoletransferase activity"/>
    <property type="evidence" value="ECO:0007669"/>
    <property type="project" value="UniProtKB-UniRule"/>
</dbReference>
<evidence type="ECO:0000256" key="10">
    <source>
        <dbReference type="ARBA" id="ARBA00022692"/>
    </source>
</evidence>
<dbReference type="HOGENOM" id="CLU_057426_1_1_4"/>
<feature type="transmembrane region" description="Helical" evidence="19">
    <location>
        <begin position="111"/>
        <end position="134"/>
    </location>
</feature>
<dbReference type="PANTHER" id="PTHR34148">
    <property type="entry name" value="ADENOSYLCOBINAMIDE-GDP RIBAZOLETRANSFERASE"/>
    <property type="match status" value="1"/>
</dbReference>
<dbReference type="EMBL" id="CP000089">
    <property type="protein sequence ID" value="AAZ44908.1"/>
    <property type="molecule type" value="Genomic_DNA"/>
</dbReference>
<evidence type="ECO:0000256" key="8">
    <source>
        <dbReference type="ARBA" id="ARBA00022573"/>
    </source>
</evidence>
<dbReference type="OrthoDB" id="9794626at2"/>
<evidence type="ECO:0000256" key="13">
    <source>
        <dbReference type="ARBA" id="ARBA00023136"/>
    </source>
</evidence>
<comment type="catalytic activity">
    <reaction evidence="18 19">
        <text>alpha-ribazole 5'-phosphate + adenosylcob(III)inamide-GDP = adenosylcob(III)alamin 5'-phosphate + GMP + H(+)</text>
        <dbReference type="Rhea" id="RHEA:23560"/>
        <dbReference type="ChEBI" id="CHEBI:15378"/>
        <dbReference type="ChEBI" id="CHEBI:57918"/>
        <dbReference type="ChEBI" id="CHEBI:58115"/>
        <dbReference type="ChEBI" id="CHEBI:60487"/>
        <dbReference type="ChEBI" id="CHEBI:60493"/>
        <dbReference type="EC" id="2.7.8.26"/>
    </reaction>
</comment>
<evidence type="ECO:0000256" key="17">
    <source>
        <dbReference type="ARBA" id="ARBA00048623"/>
    </source>
</evidence>
<keyword evidence="11 19" id="KW-0460">Magnesium</keyword>
<comment type="cofactor">
    <cofactor evidence="1 19">
        <name>Mg(2+)</name>
        <dbReference type="ChEBI" id="CHEBI:18420"/>
    </cofactor>
</comment>
<dbReference type="GO" id="GO:0009236">
    <property type="term" value="P:cobalamin biosynthetic process"/>
    <property type="evidence" value="ECO:0007669"/>
    <property type="project" value="UniProtKB-UniRule"/>
</dbReference>
<evidence type="ECO:0000313" key="20">
    <source>
        <dbReference type="EMBL" id="AAZ44908.1"/>
    </source>
</evidence>
<proteinExistence type="inferred from homology"/>
<evidence type="ECO:0000256" key="18">
    <source>
        <dbReference type="ARBA" id="ARBA00049504"/>
    </source>
</evidence>